<dbReference type="CDD" id="cd07344">
    <property type="entry name" value="M48_yhfN_like"/>
    <property type="match status" value="1"/>
</dbReference>
<evidence type="ECO:0000256" key="1">
    <source>
        <dbReference type="SAM" id="MobiDB-lite"/>
    </source>
</evidence>
<feature type="region of interest" description="Disordered" evidence="1">
    <location>
        <begin position="111"/>
        <end position="131"/>
    </location>
</feature>
<dbReference type="InterPro" id="IPR053136">
    <property type="entry name" value="UTP_pyrophosphatase-like"/>
</dbReference>
<name>A0ABS5TAD1_9ACTN</name>
<evidence type="ECO:0000259" key="2">
    <source>
        <dbReference type="Pfam" id="PF01863"/>
    </source>
</evidence>
<dbReference type="PANTHER" id="PTHR30399:SF1">
    <property type="entry name" value="UTP PYROPHOSPHATASE"/>
    <property type="match status" value="1"/>
</dbReference>
<dbReference type="Pfam" id="PF01863">
    <property type="entry name" value="YgjP-like"/>
    <property type="match status" value="1"/>
</dbReference>
<organism evidence="3 4">
    <name type="scientific">Kineosporia corallincola</name>
    <dbReference type="NCBI Taxonomy" id="2835133"/>
    <lineage>
        <taxon>Bacteria</taxon>
        <taxon>Bacillati</taxon>
        <taxon>Actinomycetota</taxon>
        <taxon>Actinomycetes</taxon>
        <taxon>Kineosporiales</taxon>
        <taxon>Kineosporiaceae</taxon>
        <taxon>Kineosporia</taxon>
    </lineage>
</organism>
<dbReference type="Gene3D" id="3.30.2010.10">
    <property type="entry name" value="Metalloproteases ('zincins'), catalytic domain"/>
    <property type="match status" value="1"/>
</dbReference>
<evidence type="ECO:0000313" key="4">
    <source>
        <dbReference type="Proteomes" id="UP001197247"/>
    </source>
</evidence>
<feature type="domain" description="YgjP-like metallopeptidase" evidence="2">
    <location>
        <begin position="191"/>
        <end position="270"/>
    </location>
</feature>
<accession>A0ABS5TAD1</accession>
<comment type="caution">
    <text evidence="3">The sequence shown here is derived from an EMBL/GenBank/DDBJ whole genome shotgun (WGS) entry which is preliminary data.</text>
</comment>
<feature type="compositionally biased region" description="Acidic residues" evidence="1">
    <location>
        <begin position="285"/>
        <end position="298"/>
    </location>
</feature>
<protein>
    <submittedName>
        <fullName evidence="3">M48 family metallopeptidase</fullName>
    </submittedName>
</protein>
<gene>
    <name evidence="3" type="ORF">KIH74_03730</name>
</gene>
<keyword evidence="4" id="KW-1185">Reference proteome</keyword>
<dbReference type="PANTHER" id="PTHR30399">
    <property type="entry name" value="UNCHARACTERIZED PROTEIN YGJP"/>
    <property type="match status" value="1"/>
</dbReference>
<dbReference type="Proteomes" id="UP001197247">
    <property type="component" value="Unassembled WGS sequence"/>
</dbReference>
<reference evidence="3 4" key="1">
    <citation type="submission" date="2021-05" db="EMBL/GenBank/DDBJ databases">
        <title>Kineosporia and Streptomyces sp. nov. two new marine actinobacteria isolated from Coral.</title>
        <authorList>
            <person name="Buangrab K."/>
            <person name="Sutthacheep M."/>
            <person name="Yeemin T."/>
            <person name="Harunari E."/>
            <person name="Igarashi Y."/>
            <person name="Kanchanasin P."/>
            <person name="Tanasupawat S."/>
            <person name="Phongsopitanun W."/>
        </authorList>
    </citation>
    <scope>NUCLEOTIDE SEQUENCE [LARGE SCALE GENOMIC DNA]</scope>
    <source>
        <strain evidence="3 4">J2-2</strain>
    </source>
</reference>
<evidence type="ECO:0000313" key="3">
    <source>
        <dbReference type="EMBL" id="MBT0768019.1"/>
    </source>
</evidence>
<feature type="region of interest" description="Disordered" evidence="1">
    <location>
        <begin position="279"/>
        <end position="334"/>
    </location>
</feature>
<feature type="compositionally biased region" description="Acidic residues" evidence="1">
    <location>
        <begin position="308"/>
        <end position="321"/>
    </location>
</feature>
<proteinExistence type="predicted"/>
<dbReference type="EMBL" id="JAHBAY010000001">
    <property type="protein sequence ID" value="MBT0768019.1"/>
    <property type="molecule type" value="Genomic_DNA"/>
</dbReference>
<dbReference type="InterPro" id="IPR002725">
    <property type="entry name" value="YgjP-like_metallopeptidase"/>
</dbReference>
<sequence>MGPGPITVRLPQRAKIDTRSPDDHARRCSPVRQSRIPPGVHWSCTRLWTTLWTFLWTTRVRCGHVRVCLGTERRVAAGKDHRAQALAAVVRTNCCGSRSPGPFGGYGAEVANSTPEPADDPRVEVRRSGRRRSTVTAYREGGRTVVLIPARFTRSQEEEWVKRMLDRLSAQERRRRPGDEELMTRALTLNERHLRGLATPASVTWVQNQNTRWGSCTPADRSIRLSTRLLGMPSWVLDYVLLHELAHLIQPGHGPDFWSLLDTYPRTERARGFLEGFSAARDLPMDDDPPGSAEDGDNPADHAAHADQDDEDDANPDDANPDEPRDTESIAALDVGAAVVTRSLGRRQARQNSA</sequence>